<dbReference type="Gene3D" id="2.60.40.4100">
    <property type="entry name" value="Zona pellucida, ZP-C domain"/>
    <property type="match status" value="1"/>
</dbReference>
<name>A0A8C6G8V0_MUSSI</name>
<organism evidence="4 5">
    <name type="scientific">Mus spicilegus</name>
    <name type="common">Mound-building mouse</name>
    <dbReference type="NCBI Taxonomy" id="10103"/>
    <lineage>
        <taxon>Eukaryota</taxon>
        <taxon>Metazoa</taxon>
        <taxon>Chordata</taxon>
        <taxon>Craniata</taxon>
        <taxon>Vertebrata</taxon>
        <taxon>Euteleostomi</taxon>
        <taxon>Mammalia</taxon>
        <taxon>Eutheria</taxon>
        <taxon>Euarchontoglires</taxon>
        <taxon>Glires</taxon>
        <taxon>Rodentia</taxon>
        <taxon>Myomorpha</taxon>
        <taxon>Muroidea</taxon>
        <taxon>Muridae</taxon>
        <taxon>Murinae</taxon>
        <taxon>Mus</taxon>
        <taxon>Mus</taxon>
    </lineage>
</organism>
<dbReference type="Pfam" id="PF00100">
    <property type="entry name" value="Zona_pellucida"/>
    <property type="match status" value="1"/>
</dbReference>
<feature type="compositionally biased region" description="Low complexity" evidence="2">
    <location>
        <begin position="77"/>
        <end position="89"/>
    </location>
</feature>
<dbReference type="InterPro" id="IPR055355">
    <property type="entry name" value="ZP-C"/>
</dbReference>
<dbReference type="PROSITE" id="PS51034">
    <property type="entry name" value="ZP_2"/>
    <property type="match status" value="1"/>
</dbReference>
<feature type="compositionally biased region" description="Low complexity" evidence="2">
    <location>
        <begin position="17"/>
        <end position="37"/>
    </location>
</feature>
<feature type="compositionally biased region" description="Polar residues" evidence="2">
    <location>
        <begin position="251"/>
        <end position="264"/>
    </location>
</feature>
<evidence type="ECO:0000259" key="3">
    <source>
        <dbReference type="PROSITE" id="PS51034"/>
    </source>
</evidence>
<feature type="region of interest" description="Disordered" evidence="2">
    <location>
        <begin position="1"/>
        <end position="55"/>
    </location>
</feature>
<dbReference type="AlphaFoldDB" id="A0A8C6G8V0"/>
<dbReference type="GeneTree" id="ENSGT00720000109135"/>
<feature type="compositionally biased region" description="Low complexity" evidence="2">
    <location>
        <begin position="340"/>
        <end position="365"/>
    </location>
</feature>
<accession>A0A8C6G8V0</accession>
<evidence type="ECO:0000313" key="4">
    <source>
        <dbReference type="Ensembl" id="ENSMSIP00000001967.1"/>
    </source>
</evidence>
<dbReference type="Ensembl" id="ENSMSIT00000002520.1">
    <property type="protein sequence ID" value="ENSMSIP00000001967.1"/>
    <property type="gene ID" value="ENSMSIG00000001888.1"/>
</dbReference>
<feature type="region of interest" description="Disordered" evidence="2">
    <location>
        <begin position="714"/>
        <end position="741"/>
    </location>
</feature>
<feature type="compositionally biased region" description="Polar residues" evidence="2">
    <location>
        <begin position="123"/>
        <end position="146"/>
    </location>
</feature>
<reference evidence="4" key="1">
    <citation type="submission" date="2025-08" db="UniProtKB">
        <authorList>
            <consortium name="Ensembl"/>
        </authorList>
    </citation>
    <scope>IDENTIFICATION</scope>
</reference>
<keyword evidence="5" id="KW-1185">Reference proteome</keyword>
<protein>
    <submittedName>
        <fullName evidence="4">Zona pellucida like domain containing 2</fullName>
    </submittedName>
</protein>
<feature type="compositionally biased region" description="Polar residues" evidence="2">
    <location>
        <begin position="373"/>
        <end position="422"/>
    </location>
</feature>
<keyword evidence="1" id="KW-1015">Disulfide bond</keyword>
<evidence type="ECO:0000256" key="1">
    <source>
        <dbReference type="ARBA" id="ARBA00023157"/>
    </source>
</evidence>
<dbReference type="PANTHER" id="PTHR47130:SF3">
    <property type="entry name" value="ZONA PELLUCIDA PROTEIN"/>
    <property type="match status" value="1"/>
</dbReference>
<dbReference type="Proteomes" id="UP000694415">
    <property type="component" value="Unplaced"/>
</dbReference>
<proteinExistence type="predicted"/>
<feature type="region of interest" description="Disordered" evidence="2">
    <location>
        <begin position="238"/>
        <end position="434"/>
    </location>
</feature>
<reference evidence="4" key="2">
    <citation type="submission" date="2025-09" db="UniProtKB">
        <authorList>
            <consortium name="Ensembl"/>
        </authorList>
    </citation>
    <scope>IDENTIFICATION</scope>
</reference>
<dbReference type="SMART" id="SM00241">
    <property type="entry name" value="ZP"/>
    <property type="match status" value="1"/>
</dbReference>
<sequence>MRSSVSPSPGEADMTVTTPLMTTTTSMTTPSMTLSTPEDAILSSGTGTPTVPEKLTLTAPSSTLDKAIDTNKPLHMTTVTTRDTSSPTTANLRTTVLSTATSETQERDTTTVPPTPATGPTTMSMSPGTHHSTVTQTPSQPAQTDSSDSRTKLTTLPPPRPITTGMRSSVSPSPGEAGMTVTTTTTSMTTPSKTSSTPEDAILSYGTGIPTVPEKLTLTAPSSTLDKAIDTNKPLHTTTVTTRDTSSPTTANLRTTVLSTATSETQERDTTTVPPTPATGPTTMSMSPGTHHSTVTQTPSQPAQTDSSDSRTKLTTLPPPRPITTGMRSSVSPSPGEADMTVMTPSTMTTTTTTTTTPSSTPATSKLPDTHHSTVTQTPSQPAQTDSSVSLGTTQSSDHSTALVPSSSETTKSSTMIGTSKAPSNSNQSSGPGGGACALDEYQASTGGCACNDSYYSQLELSREIATLRCRSQDIEVSLLSCFLKTQHWVLKQDAFSKCSSISTTEEGHRVQVVQVEKKEGSCGLHISTNSSYAVHSLNVHLEQALPGSSNTNFRVLHFSCAYPLAVDVSKPVSHLEISIPSIHVPSSGETVVTLSIFTDSKLSAPLKNSTAPVGLPLYVVLKSTNNDPDRFVLVANEIFASTNDSNAEANDSTYHFVKESCPVQGRMLQDLSNGASMDVTLAFTVSRFLNSDMLYLHAKVTLCDKQVGHPCQPSCSGKKPLQRNSPPDARTGTQKEPSSGKWIVFGPLRISESRASSSRNSAGAWISIFLLIMIGSMLE</sequence>
<feature type="compositionally biased region" description="Low complexity" evidence="2">
    <location>
        <begin position="180"/>
        <end position="197"/>
    </location>
</feature>
<dbReference type="InterPro" id="IPR001507">
    <property type="entry name" value="ZP_dom"/>
</dbReference>
<evidence type="ECO:0000313" key="5">
    <source>
        <dbReference type="Proteomes" id="UP000694415"/>
    </source>
</evidence>
<feature type="compositionally biased region" description="Low complexity" evidence="2">
    <location>
        <begin position="238"/>
        <end position="250"/>
    </location>
</feature>
<feature type="domain" description="ZP" evidence="3">
    <location>
        <begin position="469"/>
        <end position="723"/>
    </location>
</feature>
<dbReference type="PANTHER" id="PTHR47130">
    <property type="entry name" value="SI:DKEY-19B23.11-RELATED"/>
    <property type="match status" value="1"/>
</dbReference>
<dbReference type="InterPro" id="IPR042235">
    <property type="entry name" value="ZP-C_dom"/>
</dbReference>
<feature type="compositionally biased region" description="Polar residues" evidence="2">
    <location>
        <begin position="284"/>
        <end position="307"/>
    </location>
</feature>
<feature type="region of interest" description="Disordered" evidence="2">
    <location>
        <begin position="73"/>
        <end position="200"/>
    </location>
</feature>
<evidence type="ECO:0000256" key="2">
    <source>
        <dbReference type="SAM" id="MobiDB-lite"/>
    </source>
</evidence>
<feature type="compositionally biased region" description="Polar residues" evidence="2">
    <location>
        <begin position="90"/>
        <end position="103"/>
    </location>
</feature>